<feature type="region of interest" description="Disordered" evidence="1">
    <location>
        <begin position="176"/>
        <end position="285"/>
    </location>
</feature>
<dbReference type="Pfam" id="PF04774">
    <property type="entry name" value="HABP4_PAI-RBP1"/>
    <property type="match status" value="1"/>
</dbReference>
<dbReference type="Proteomes" id="UP000037751">
    <property type="component" value="Unassembled WGS sequence"/>
</dbReference>
<dbReference type="AlphaFoldDB" id="A0A0M8MJ98"/>
<feature type="compositionally biased region" description="Basic and acidic residues" evidence="1">
    <location>
        <begin position="194"/>
        <end position="211"/>
    </location>
</feature>
<dbReference type="Gene3D" id="6.10.140.1040">
    <property type="match status" value="1"/>
</dbReference>
<protein>
    <recommendedName>
        <fullName evidence="2">Hyaluronan/mRNA-binding protein domain-containing protein</fullName>
    </recommendedName>
</protein>
<reference evidence="3 4" key="1">
    <citation type="submission" date="2015-07" db="EMBL/GenBank/DDBJ databases">
        <title>Draft Genome Sequence of Malassezia furfur CBS1878 and Malassezia pachydermatis CBS1879.</title>
        <authorList>
            <person name="Triana S."/>
            <person name="Ohm R."/>
            <person name="Gonzalez A."/>
            <person name="DeCock H."/>
            <person name="Restrepo S."/>
            <person name="Celis A."/>
        </authorList>
    </citation>
    <scope>NUCLEOTIDE SEQUENCE [LARGE SCALE GENOMIC DNA]</scope>
    <source>
        <strain evidence="3 4">CBS 1879</strain>
    </source>
</reference>
<dbReference type="GO" id="GO:0005634">
    <property type="term" value="C:nucleus"/>
    <property type="evidence" value="ECO:0007669"/>
    <property type="project" value="TreeGrafter"/>
</dbReference>
<dbReference type="SMART" id="SM01233">
    <property type="entry name" value="HABP4_PAI-RBP1"/>
    <property type="match status" value="1"/>
</dbReference>
<name>A0A0M8MJ98_9BASI</name>
<dbReference type="STRING" id="77020.A0A0M8MJ98"/>
<dbReference type="GO" id="GO:0003723">
    <property type="term" value="F:RNA binding"/>
    <property type="evidence" value="ECO:0007669"/>
    <property type="project" value="InterPro"/>
</dbReference>
<evidence type="ECO:0000259" key="2">
    <source>
        <dbReference type="SMART" id="SM01233"/>
    </source>
</evidence>
<feature type="compositionally biased region" description="Basic and acidic residues" evidence="1">
    <location>
        <begin position="43"/>
        <end position="72"/>
    </location>
</feature>
<feature type="compositionally biased region" description="Basic and acidic residues" evidence="1">
    <location>
        <begin position="83"/>
        <end position="98"/>
    </location>
</feature>
<feature type="compositionally biased region" description="Basic and acidic residues" evidence="1">
    <location>
        <begin position="110"/>
        <end position="138"/>
    </location>
</feature>
<dbReference type="PANTHER" id="PTHR12299">
    <property type="entry name" value="HYALURONIC ACID-BINDING PROTEIN 4"/>
    <property type="match status" value="1"/>
</dbReference>
<dbReference type="PANTHER" id="PTHR12299:SF17">
    <property type="entry name" value="AT19571P-RELATED"/>
    <property type="match status" value="1"/>
</dbReference>
<dbReference type="EMBL" id="LGAV01000010">
    <property type="protein sequence ID" value="KOS12658.1"/>
    <property type="molecule type" value="Genomic_DNA"/>
</dbReference>
<dbReference type="OrthoDB" id="5390558at2759"/>
<gene>
    <name evidence="3" type="ORF">Malapachy_0384</name>
</gene>
<proteinExistence type="predicted"/>
<comment type="caution">
    <text evidence="3">The sequence shown here is derived from an EMBL/GenBank/DDBJ whole genome shotgun (WGS) entry which is preliminary data.</text>
</comment>
<keyword evidence="4" id="KW-1185">Reference proteome</keyword>
<feature type="region of interest" description="Disordered" evidence="1">
    <location>
        <begin position="1"/>
        <end position="148"/>
    </location>
</feature>
<dbReference type="VEuPathDB" id="FungiDB:Malapachy_0384"/>
<evidence type="ECO:0000256" key="1">
    <source>
        <dbReference type="SAM" id="MobiDB-lite"/>
    </source>
</evidence>
<dbReference type="InterPro" id="IPR006861">
    <property type="entry name" value="HABP4_PAIRBP1-bd"/>
</dbReference>
<dbReference type="GO" id="GO:0005737">
    <property type="term" value="C:cytoplasm"/>
    <property type="evidence" value="ECO:0007669"/>
    <property type="project" value="TreeGrafter"/>
</dbReference>
<accession>A0A0M8MJ98</accession>
<evidence type="ECO:0000313" key="3">
    <source>
        <dbReference type="EMBL" id="KOS12658.1"/>
    </source>
</evidence>
<dbReference type="GeneID" id="28726780"/>
<feature type="compositionally biased region" description="Gly residues" evidence="1">
    <location>
        <begin position="245"/>
        <end position="270"/>
    </location>
</feature>
<feature type="domain" description="Hyaluronan/mRNA-binding protein" evidence="2">
    <location>
        <begin position="81"/>
        <end position="173"/>
    </location>
</feature>
<sequence>MSVAINNPFQLLGVDGQEEAPAPAAAPAKTETARRNVPGLPRAAEEPVQRDHRGADRGKNERSHRGKGDRSRGGRGGARGGRRAFDRHSMSGREDTAKSVRQGWGGDDAVSEKKLEEGAEADAKADAEAENAEKKRFEEEEQDNTLTLDQYFASQKEKRAQIATVAAPRAVEADESVYGQRLDKGEGESYFAGTEKKSAAPRTTRKEKQTIEIEPVYQQPSRSSDRAPRGGRGGARGGRGDARGARGGRGGARGGRGAARGGRAPAGGKGLNVDIADESAFPSLS</sequence>
<dbReference type="InterPro" id="IPR039764">
    <property type="entry name" value="HABP4/SERBP1-like"/>
</dbReference>
<organism evidence="3 4">
    <name type="scientific">Malassezia pachydermatis</name>
    <dbReference type="NCBI Taxonomy" id="77020"/>
    <lineage>
        <taxon>Eukaryota</taxon>
        <taxon>Fungi</taxon>
        <taxon>Dikarya</taxon>
        <taxon>Basidiomycota</taxon>
        <taxon>Ustilaginomycotina</taxon>
        <taxon>Malasseziomycetes</taxon>
        <taxon>Malasseziales</taxon>
        <taxon>Malasseziaceae</taxon>
        <taxon>Malassezia</taxon>
    </lineage>
</organism>
<dbReference type="RefSeq" id="XP_017990290.1">
    <property type="nucleotide sequence ID" value="XM_018134905.1"/>
</dbReference>
<evidence type="ECO:0000313" key="4">
    <source>
        <dbReference type="Proteomes" id="UP000037751"/>
    </source>
</evidence>